<reference evidence="1" key="1">
    <citation type="submission" date="2022-07" db="EMBL/GenBank/DDBJ databases">
        <title>Genome Sequence of Agrocybe chaxingu.</title>
        <authorList>
            <person name="Buettner E."/>
        </authorList>
    </citation>
    <scope>NUCLEOTIDE SEQUENCE</scope>
    <source>
        <strain evidence="1">MP-N11</strain>
    </source>
</reference>
<proteinExistence type="predicted"/>
<gene>
    <name evidence="1" type="ORF">NLJ89_g7608</name>
</gene>
<name>A0A9W8K428_9AGAR</name>
<sequence>MQARRHRFVFPDEPKLEALHAYYKNQLALPRPRTYVNSSTPISPTFAKVTLFSARHKAPRVSYEANILSSAA</sequence>
<dbReference type="AlphaFoldDB" id="A0A9W8K428"/>
<accession>A0A9W8K428</accession>
<organism evidence="1 2">
    <name type="scientific">Agrocybe chaxingu</name>
    <dbReference type="NCBI Taxonomy" id="84603"/>
    <lineage>
        <taxon>Eukaryota</taxon>
        <taxon>Fungi</taxon>
        <taxon>Dikarya</taxon>
        <taxon>Basidiomycota</taxon>
        <taxon>Agaricomycotina</taxon>
        <taxon>Agaricomycetes</taxon>
        <taxon>Agaricomycetidae</taxon>
        <taxon>Agaricales</taxon>
        <taxon>Agaricineae</taxon>
        <taxon>Strophariaceae</taxon>
        <taxon>Agrocybe</taxon>
    </lineage>
</organism>
<protein>
    <submittedName>
        <fullName evidence="1">Uncharacterized protein</fullName>
    </submittedName>
</protein>
<evidence type="ECO:0000313" key="1">
    <source>
        <dbReference type="EMBL" id="KAJ3505069.1"/>
    </source>
</evidence>
<keyword evidence="2" id="KW-1185">Reference proteome</keyword>
<evidence type="ECO:0000313" key="2">
    <source>
        <dbReference type="Proteomes" id="UP001148786"/>
    </source>
</evidence>
<dbReference type="EMBL" id="JANKHO010000928">
    <property type="protein sequence ID" value="KAJ3505069.1"/>
    <property type="molecule type" value="Genomic_DNA"/>
</dbReference>
<comment type="caution">
    <text evidence="1">The sequence shown here is derived from an EMBL/GenBank/DDBJ whole genome shotgun (WGS) entry which is preliminary data.</text>
</comment>
<dbReference type="Proteomes" id="UP001148786">
    <property type="component" value="Unassembled WGS sequence"/>
</dbReference>